<evidence type="ECO:0000313" key="3">
    <source>
        <dbReference type="Proteomes" id="UP001642409"/>
    </source>
</evidence>
<sequence>MFFAFKSYDQTIPCVDQNLKVQPALLNLYLVAQHLFTQEQKQALIQLSVMHFLNLIQLTKDYYAQNTIQFIQVMVIHLDLSYLIILDQLNLNLTSHGALQHVQLYTFEKFCRSGFLLANNTSCPTFCIGYWPYLNPLYKHSRPVII</sequence>
<keyword evidence="3" id="KW-1185">Reference proteome</keyword>
<gene>
    <name evidence="1" type="ORF">HINF_LOCUS60147</name>
    <name evidence="2" type="ORF">HINF_LOCUS71766</name>
</gene>
<dbReference type="EMBL" id="CAXDID020000557">
    <property type="protein sequence ID" value="CAL6102647.1"/>
    <property type="molecule type" value="Genomic_DNA"/>
</dbReference>
<organism evidence="1">
    <name type="scientific">Hexamita inflata</name>
    <dbReference type="NCBI Taxonomy" id="28002"/>
    <lineage>
        <taxon>Eukaryota</taxon>
        <taxon>Metamonada</taxon>
        <taxon>Diplomonadida</taxon>
        <taxon>Hexamitidae</taxon>
        <taxon>Hexamitinae</taxon>
        <taxon>Hexamita</taxon>
    </lineage>
</organism>
<dbReference type="AlphaFoldDB" id="A0AA86RAC5"/>
<name>A0AA86RAC5_9EUKA</name>
<dbReference type="EMBL" id="CATOUU010001110">
    <property type="protein sequence ID" value="CAI9972502.1"/>
    <property type="molecule type" value="Genomic_DNA"/>
</dbReference>
<comment type="caution">
    <text evidence="1">The sequence shown here is derived from an EMBL/GenBank/DDBJ whole genome shotgun (WGS) entry which is preliminary data.</text>
</comment>
<dbReference type="Proteomes" id="UP001642409">
    <property type="component" value="Unassembled WGS sequence"/>
</dbReference>
<proteinExistence type="predicted"/>
<reference evidence="2 3" key="2">
    <citation type="submission" date="2024-07" db="EMBL/GenBank/DDBJ databases">
        <authorList>
            <person name="Akdeniz Z."/>
        </authorList>
    </citation>
    <scope>NUCLEOTIDE SEQUENCE [LARGE SCALE GENOMIC DNA]</scope>
</reference>
<accession>A0AA86RAC5</accession>
<evidence type="ECO:0000313" key="2">
    <source>
        <dbReference type="EMBL" id="CAL6102647.1"/>
    </source>
</evidence>
<reference evidence="1" key="1">
    <citation type="submission" date="2023-06" db="EMBL/GenBank/DDBJ databases">
        <authorList>
            <person name="Kurt Z."/>
        </authorList>
    </citation>
    <scope>NUCLEOTIDE SEQUENCE</scope>
</reference>
<evidence type="ECO:0000313" key="1">
    <source>
        <dbReference type="EMBL" id="CAI9972502.1"/>
    </source>
</evidence>
<protein>
    <submittedName>
        <fullName evidence="2">Hypothetical_protein</fullName>
    </submittedName>
</protein>